<reference evidence="1 2" key="1">
    <citation type="journal article" date="2016" name="Environ. Microbiol.">
        <title>New Methyloceanibacter diversity from North Sea sediments includes methanotroph containing solely the soluble methane monooxygenase.</title>
        <authorList>
            <person name="Vekeman B."/>
            <person name="Kerckhof F.M."/>
            <person name="Cremers G."/>
            <person name="de Vos P."/>
            <person name="Vandamme P."/>
            <person name="Boon N."/>
            <person name="Op den Camp H.J."/>
            <person name="Heylen K."/>
        </authorList>
    </citation>
    <scope>NUCLEOTIDE SEQUENCE [LARGE SCALE GENOMIC DNA]</scope>
    <source>
        <strain evidence="1 2">R-67174</strain>
    </source>
</reference>
<dbReference type="Proteomes" id="UP000094501">
    <property type="component" value="Unassembled WGS sequence"/>
</dbReference>
<accession>A0A1E3W112</accession>
<organism evidence="1 2">
    <name type="scientific">Methyloceanibacter methanicus</name>
    <dbReference type="NCBI Taxonomy" id="1774968"/>
    <lineage>
        <taxon>Bacteria</taxon>
        <taxon>Pseudomonadati</taxon>
        <taxon>Pseudomonadota</taxon>
        <taxon>Alphaproteobacteria</taxon>
        <taxon>Hyphomicrobiales</taxon>
        <taxon>Hyphomicrobiaceae</taxon>
        <taxon>Methyloceanibacter</taxon>
    </lineage>
</organism>
<sequence length="98" mass="10563">MKGKATKIKGAERTKPLYHFVVWVEPPTALQGRVAGVSYDFSSPAVQPQSQASSDQTSGFKINAAGLACADEITVTLRFDDGRVEKTNIDGCELFNKA</sequence>
<proteinExistence type="predicted"/>
<dbReference type="OrthoDB" id="10008525at2"/>
<evidence type="ECO:0000313" key="1">
    <source>
        <dbReference type="EMBL" id="ODR98816.1"/>
    </source>
</evidence>
<gene>
    <name evidence="1" type="ORF">AUC68_06335</name>
</gene>
<name>A0A1E3W112_9HYPH</name>
<dbReference type="RefSeq" id="WP_069437542.1">
    <property type="nucleotide sequence ID" value="NZ_LPWG01000012.1"/>
</dbReference>
<protein>
    <submittedName>
        <fullName evidence="1">Uncharacterized protein</fullName>
    </submittedName>
</protein>
<keyword evidence="2" id="KW-1185">Reference proteome</keyword>
<comment type="caution">
    <text evidence="1">The sequence shown here is derived from an EMBL/GenBank/DDBJ whole genome shotgun (WGS) entry which is preliminary data.</text>
</comment>
<dbReference type="AlphaFoldDB" id="A0A1E3W112"/>
<dbReference type="EMBL" id="LPWG01000012">
    <property type="protein sequence ID" value="ODR98816.1"/>
    <property type="molecule type" value="Genomic_DNA"/>
</dbReference>
<evidence type="ECO:0000313" key="2">
    <source>
        <dbReference type="Proteomes" id="UP000094501"/>
    </source>
</evidence>